<dbReference type="Gene3D" id="1.25.40.20">
    <property type="entry name" value="Ankyrin repeat-containing domain"/>
    <property type="match status" value="2"/>
</dbReference>
<evidence type="ECO:0000313" key="5">
    <source>
        <dbReference type="Proteomes" id="UP000566819"/>
    </source>
</evidence>
<organism evidence="4 5">
    <name type="scientific">Cudoniella acicularis</name>
    <dbReference type="NCBI Taxonomy" id="354080"/>
    <lineage>
        <taxon>Eukaryota</taxon>
        <taxon>Fungi</taxon>
        <taxon>Dikarya</taxon>
        <taxon>Ascomycota</taxon>
        <taxon>Pezizomycotina</taxon>
        <taxon>Leotiomycetes</taxon>
        <taxon>Helotiales</taxon>
        <taxon>Tricladiaceae</taxon>
        <taxon>Cudoniella</taxon>
    </lineage>
</organism>
<comment type="caution">
    <text evidence="4">The sequence shown here is derived from an EMBL/GenBank/DDBJ whole genome shotgun (WGS) entry which is preliminary data.</text>
</comment>
<dbReference type="AlphaFoldDB" id="A0A8H4RMD9"/>
<dbReference type="Pfam" id="PF00023">
    <property type="entry name" value="Ank"/>
    <property type="match status" value="2"/>
</dbReference>
<reference evidence="4 5" key="1">
    <citation type="submission" date="2020-03" db="EMBL/GenBank/DDBJ databases">
        <title>Draft Genome Sequence of Cudoniella acicularis.</title>
        <authorList>
            <person name="Buettner E."/>
            <person name="Kellner H."/>
        </authorList>
    </citation>
    <scope>NUCLEOTIDE SEQUENCE [LARGE SCALE GENOMIC DNA]</scope>
    <source>
        <strain evidence="4 5">DSM 108380</strain>
    </source>
</reference>
<feature type="repeat" description="ANK" evidence="3">
    <location>
        <begin position="277"/>
        <end position="312"/>
    </location>
</feature>
<evidence type="ECO:0000256" key="3">
    <source>
        <dbReference type="PROSITE-ProRule" id="PRU00023"/>
    </source>
</evidence>
<evidence type="ECO:0000256" key="2">
    <source>
        <dbReference type="ARBA" id="ARBA00023043"/>
    </source>
</evidence>
<dbReference type="InterPro" id="IPR002110">
    <property type="entry name" value="Ankyrin_rpt"/>
</dbReference>
<protein>
    <recommendedName>
        <fullName evidence="6">Ankyrin</fullName>
    </recommendedName>
</protein>
<gene>
    <name evidence="4" type="ORF">G7Y89_g5497</name>
</gene>
<evidence type="ECO:0000256" key="1">
    <source>
        <dbReference type="ARBA" id="ARBA00022737"/>
    </source>
</evidence>
<keyword evidence="2 3" id="KW-0040">ANK repeat</keyword>
<dbReference type="OrthoDB" id="194358at2759"/>
<name>A0A8H4RMD9_9HELO</name>
<evidence type="ECO:0008006" key="6">
    <source>
        <dbReference type="Google" id="ProtNLM"/>
    </source>
</evidence>
<evidence type="ECO:0000313" key="4">
    <source>
        <dbReference type="EMBL" id="KAF4632630.1"/>
    </source>
</evidence>
<accession>A0A8H4RMD9</accession>
<keyword evidence="1" id="KW-0677">Repeat</keyword>
<keyword evidence="5" id="KW-1185">Reference proteome</keyword>
<dbReference type="PANTHER" id="PTHR24198">
    <property type="entry name" value="ANKYRIN REPEAT AND PROTEIN KINASE DOMAIN-CONTAINING PROTEIN"/>
    <property type="match status" value="1"/>
</dbReference>
<dbReference type="SMART" id="SM00248">
    <property type="entry name" value="ANK"/>
    <property type="match status" value="4"/>
</dbReference>
<dbReference type="SUPFAM" id="SSF48403">
    <property type="entry name" value="Ankyrin repeat"/>
    <property type="match status" value="1"/>
</dbReference>
<dbReference type="PANTHER" id="PTHR24198:SF165">
    <property type="entry name" value="ANKYRIN REPEAT-CONTAINING PROTEIN-RELATED"/>
    <property type="match status" value="1"/>
</dbReference>
<dbReference type="PROSITE" id="PS50088">
    <property type="entry name" value="ANK_REPEAT"/>
    <property type="match status" value="3"/>
</dbReference>
<dbReference type="EMBL" id="JAAMPI010000330">
    <property type="protein sequence ID" value="KAF4632630.1"/>
    <property type="molecule type" value="Genomic_DNA"/>
</dbReference>
<dbReference type="Proteomes" id="UP000566819">
    <property type="component" value="Unassembled WGS sequence"/>
</dbReference>
<feature type="repeat" description="ANK" evidence="3">
    <location>
        <begin position="66"/>
        <end position="99"/>
    </location>
</feature>
<sequence length="460" mass="50623">MIPQRSQTFVKVLLKTDALQHINTPQTESDSELVDTTLAGRHGSPLVDAYQYLRARVVDVQAVAELGWTPLGCAASIGQFVELIEILVEAGARLESTAGDATSLQVAARHDVSGGEVVRYLSQNRADVNAIGGKFGSVLLATLERPCSFVLDNNHSIRMEDDPQPQIIDFLLAFLKRGLDLNLVPEGHQSPLQVAAQNNLPLVVSFLLEHGAKLPSFNNKTRPLCSPDQSENPSMTRAILQTSILSHLQPYHHEVFCVLLNQGVPPDADEIGFGGDLGMTVLGAACTSASEDYLRTATLLLEHGADPNFRDTRGHLSIQRAAYAVSLGHLQKLDDYGACVQTDDNEYGSLLHSLCRGYARQLEIQRNSQAFIDCFKFLDQRLPRQSVWKQDSDGRNCLHYLANLAEETRLAVRPDRTLSHVKSPVIYILQVFLNLHGNPYPLGRVPNPPLEVFLTLDLNG</sequence>
<dbReference type="Pfam" id="PF12796">
    <property type="entry name" value="Ank_2"/>
    <property type="match status" value="1"/>
</dbReference>
<dbReference type="InterPro" id="IPR036770">
    <property type="entry name" value="Ankyrin_rpt-contain_sf"/>
</dbReference>
<proteinExistence type="predicted"/>
<feature type="repeat" description="ANK" evidence="3">
    <location>
        <begin position="187"/>
        <end position="219"/>
    </location>
</feature>